<evidence type="ECO:0000313" key="1">
    <source>
        <dbReference type="EMBL" id="KAK3705872.1"/>
    </source>
</evidence>
<evidence type="ECO:0000313" key="2">
    <source>
        <dbReference type="Proteomes" id="UP001283361"/>
    </source>
</evidence>
<gene>
    <name evidence="1" type="ORF">RRG08_058953</name>
</gene>
<reference evidence="1" key="1">
    <citation type="journal article" date="2023" name="G3 (Bethesda)">
        <title>A reference genome for the long-term kleptoplast-retaining sea slug Elysia crispata morphotype clarki.</title>
        <authorList>
            <person name="Eastman K.E."/>
            <person name="Pendleton A.L."/>
            <person name="Shaikh M.A."/>
            <person name="Suttiyut T."/>
            <person name="Ogas R."/>
            <person name="Tomko P."/>
            <person name="Gavelis G."/>
            <person name="Widhalm J.R."/>
            <person name="Wisecaver J.H."/>
        </authorList>
    </citation>
    <scope>NUCLEOTIDE SEQUENCE</scope>
    <source>
        <strain evidence="1">ECLA1</strain>
    </source>
</reference>
<organism evidence="1 2">
    <name type="scientific">Elysia crispata</name>
    <name type="common">lettuce slug</name>
    <dbReference type="NCBI Taxonomy" id="231223"/>
    <lineage>
        <taxon>Eukaryota</taxon>
        <taxon>Metazoa</taxon>
        <taxon>Spiralia</taxon>
        <taxon>Lophotrochozoa</taxon>
        <taxon>Mollusca</taxon>
        <taxon>Gastropoda</taxon>
        <taxon>Heterobranchia</taxon>
        <taxon>Euthyneura</taxon>
        <taxon>Panpulmonata</taxon>
        <taxon>Sacoglossa</taxon>
        <taxon>Placobranchoidea</taxon>
        <taxon>Plakobranchidae</taxon>
        <taxon>Elysia</taxon>
    </lineage>
</organism>
<dbReference type="Proteomes" id="UP001283361">
    <property type="component" value="Unassembled WGS sequence"/>
</dbReference>
<name>A0AAE0XRP4_9GAST</name>
<keyword evidence="2" id="KW-1185">Reference proteome</keyword>
<comment type="caution">
    <text evidence="1">The sequence shown here is derived from an EMBL/GenBank/DDBJ whole genome shotgun (WGS) entry which is preliminary data.</text>
</comment>
<proteinExistence type="predicted"/>
<protein>
    <submittedName>
        <fullName evidence="1">Uncharacterized protein</fullName>
    </submittedName>
</protein>
<dbReference type="EMBL" id="JAWDGP010007763">
    <property type="protein sequence ID" value="KAK3705872.1"/>
    <property type="molecule type" value="Genomic_DNA"/>
</dbReference>
<dbReference type="AlphaFoldDB" id="A0AAE0XRP4"/>
<sequence>MIMSYPDGFPLMLTVLCLTVKTLMWQALDGLLLLIALFDGQSIDSLLDSINTLVDQKDVLETTAQQKSAHLHWRSIMHFNLYIFLAGIVQFGHDP</sequence>
<accession>A0AAE0XRP4</accession>